<comment type="caution">
    <text evidence="1">The sequence shown here is derived from an EMBL/GenBank/DDBJ whole genome shotgun (WGS) entry which is preliminary data.</text>
</comment>
<sequence length="55" mass="6286">MRFAILDLHRITGVKARQTIPTFLVGINKIQNYQAFQPTEGRKCAKLEENGKNKV</sequence>
<gene>
    <name evidence="1" type="ORF">PMG71_21025</name>
</gene>
<dbReference type="RefSeq" id="WP_283755671.1">
    <property type="nucleotide sequence ID" value="NZ_JAQOSP010000133.1"/>
</dbReference>
<evidence type="ECO:0000313" key="1">
    <source>
        <dbReference type="EMBL" id="MDJ1171917.1"/>
    </source>
</evidence>
<reference evidence="1 2" key="1">
    <citation type="submission" date="2023-01" db="EMBL/GenBank/DDBJ databases">
        <title>Novel diversity within Roseofilum (Cyanobacteria; Desertifilaceae) from marine benthic mats with descriptions of four novel species.</title>
        <authorList>
            <person name="Wang Y."/>
            <person name="Berthold D.E."/>
            <person name="Hu J."/>
            <person name="Lefler F.W."/>
            <person name="Laughinghouse H.D. IV."/>
        </authorList>
    </citation>
    <scope>NUCLEOTIDE SEQUENCE [LARGE SCALE GENOMIC DNA]</scope>
    <source>
        <strain evidence="1 2">BLCC-M154</strain>
    </source>
</reference>
<keyword evidence="2" id="KW-1185">Reference proteome</keyword>
<proteinExistence type="predicted"/>
<dbReference type="EMBL" id="JAQOSP010000133">
    <property type="protein sequence ID" value="MDJ1171917.1"/>
    <property type="molecule type" value="Genomic_DNA"/>
</dbReference>
<name>A0ABT7AYD6_9CYAN</name>
<dbReference type="Proteomes" id="UP001235303">
    <property type="component" value="Unassembled WGS sequence"/>
</dbReference>
<evidence type="ECO:0000313" key="2">
    <source>
        <dbReference type="Proteomes" id="UP001235303"/>
    </source>
</evidence>
<organism evidence="1 2">
    <name type="scientific">Roseofilum acuticapitatum BLCC-M154</name>
    <dbReference type="NCBI Taxonomy" id="3022444"/>
    <lineage>
        <taxon>Bacteria</taxon>
        <taxon>Bacillati</taxon>
        <taxon>Cyanobacteriota</taxon>
        <taxon>Cyanophyceae</taxon>
        <taxon>Desertifilales</taxon>
        <taxon>Desertifilaceae</taxon>
        <taxon>Roseofilum</taxon>
        <taxon>Roseofilum acuticapitatum</taxon>
    </lineage>
</organism>
<accession>A0ABT7AYD6</accession>
<protein>
    <submittedName>
        <fullName evidence="1">Uncharacterized protein</fullName>
    </submittedName>
</protein>